<dbReference type="AlphaFoldDB" id="A0A6A5U465"/>
<dbReference type="OrthoDB" id="288590at2759"/>
<dbReference type="InterPro" id="IPR027443">
    <property type="entry name" value="IPNS-like_sf"/>
</dbReference>
<evidence type="ECO:0000313" key="1">
    <source>
        <dbReference type="EMBL" id="KAF1958642.1"/>
    </source>
</evidence>
<dbReference type="Proteomes" id="UP000800035">
    <property type="component" value="Unassembled WGS sequence"/>
</dbReference>
<dbReference type="EMBL" id="ML976986">
    <property type="protein sequence ID" value="KAF1958642.1"/>
    <property type="molecule type" value="Genomic_DNA"/>
</dbReference>
<dbReference type="SUPFAM" id="SSF51197">
    <property type="entry name" value="Clavaminate synthase-like"/>
    <property type="match status" value="1"/>
</dbReference>
<sequence length="241" mass="27438">MPSSLPSWSESIKSLKVQHKSRDHLLYMDRFFTAFTSGLEDRISGCSKQASLWASFTLICEIASETLLAGSNEKFDLMEKFYELPVEEKLKYDFTAEGKYFGYKWLGAGVIDRKGTRDKNEIYSVFRSQKMSYSLSLRSTPSPLNHHREARRSVELHQRHQRCLATLFASLEKSLDPPASTFTSLHRLYSPSGSHVRFIRAPPQPVDQRSLALGEHTDFGSLTILFNRIGGLQVRPPNTSE</sequence>
<reference evidence="1" key="1">
    <citation type="journal article" date="2020" name="Stud. Mycol.">
        <title>101 Dothideomycetes genomes: a test case for predicting lifestyles and emergence of pathogens.</title>
        <authorList>
            <person name="Haridas S."/>
            <person name="Albert R."/>
            <person name="Binder M."/>
            <person name="Bloem J."/>
            <person name="Labutti K."/>
            <person name="Salamov A."/>
            <person name="Andreopoulos B."/>
            <person name="Baker S."/>
            <person name="Barry K."/>
            <person name="Bills G."/>
            <person name="Bluhm B."/>
            <person name="Cannon C."/>
            <person name="Castanera R."/>
            <person name="Culley D."/>
            <person name="Daum C."/>
            <person name="Ezra D."/>
            <person name="Gonzalez J."/>
            <person name="Henrissat B."/>
            <person name="Kuo A."/>
            <person name="Liang C."/>
            <person name="Lipzen A."/>
            <person name="Lutzoni F."/>
            <person name="Magnuson J."/>
            <person name="Mondo S."/>
            <person name="Nolan M."/>
            <person name="Ohm R."/>
            <person name="Pangilinan J."/>
            <person name="Park H.-J."/>
            <person name="Ramirez L."/>
            <person name="Alfaro M."/>
            <person name="Sun H."/>
            <person name="Tritt A."/>
            <person name="Yoshinaga Y."/>
            <person name="Zwiers L.-H."/>
            <person name="Turgeon B."/>
            <person name="Goodwin S."/>
            <person name="Spatafora J."/>
            <person name="Crous P."/>
            <person name="Grigoriev I."/>
        </authorList>
    </citation>
    <scope>NUCLEOTIDE SEQUENCE</scope>
    <source>
        <strain evidence="1">CBS 675.92</strain>
    </source>
</reference>
<organism evidence="1 2">
    <name type="scientific">Byssothecium circinans</name>
    <dbReference type="NCBI Taxonomy" id="147558"/>
    <lineage>
        <taxon>Eukaryota</taxon>
        <taxon>Fungi</taxon>
        <taxon>Dikarya</taxon>
        <taxon>Ascomycota</taxon>
        <taxon>Pezizomycotina</taxon>
        <taxon>Dothideomycetes</taxon>
        <taxon>Pleosporomycetidae</taxon>
        <taxon>Pleosporales</taxon>
        <taxon>Massarineae</taxon>
        <taxon>Massarinaceae</taxon>
        <taxon>Byssothecium</taxon>
    </lineage>
</organism>
<proteinExistence type="predicted"/>
<evidence type="ECO:0000313" key="2">
    <source>
        <dbReference type="Proteomes" id="UP000800035"/>
    </source>
</evidence>
<gene>
    <name evidence="1" type="ORF">CC80DRAFT_502586</name>
</gene>
<protein>
    <submittedName>
        <fullName evidence="1">Clavaminate synthase-like protein</fullName>
    </submittedName>
</protein>
<dbReference type="Gene3D" id="2.60.120.330">
    <property type="entry name" value="B-lactam Antibiotic, Isopenicillin N Synthase, Chain"/>
    <property type="match status" value="1"/>
</dbReference>
<keyword evidence="2" id="KW-1185">Reference proteome</keyword>
<name>A0A6A5U465_9PLEO</name>
<accession>A0A6A5U465</accession>